<dbReference type="AlphaFoldDB" id="A0A0A9FET4"/>
<evidence type="ECO:0000256" key="1">
    <source>
        <dbReference type="SAM" id="Phobius"/>
    </source>
</evidence>
<keyword evidence="1" id="KW-1133">Transmembrane helix</keyword>
<proteinExistence type="predicted"/>
<name>A0A0A9FET4_ARUDO</name>
<feature type="transmembrane region" description="Helical" evidence="1">
    <location>
        <begin position="7"/>
        <end position="28"/>
    </location>
</feature>
<reference evidence="2" key="1">
    <citation type="submission" date="2014-09" db="EMBL/GenBank/DDBJ databases">
        <authorList>
            <person name="Magalhaes I.L.F."/>
            <person name="Oliveira U."/>
            <person name="Santos F.R."/>
            <person name="Vidigal T.H.D.A."/>
            <person name="Brescovit A.D."/>
            <person name="Santos A.J."/>
        </authorList>
    </citation>
    <scope>NUCLEOTIDE SEQUENCE</scope>
    <source>
        <tissue evidence="2">Shoot tissue taken approximately 20 cm above the soil surface</tissue>
    </source>
</reference>
<reference evidence="2" key="2">
    <citation type="journal article" date="2015" name="Data Brief">
        <title>Shoot transcriptome of the giant reed, Arundo donax.</title>
        <authorList>
            <person name="Barrero R.A."/>
            <person name="Guerrero F.D."/>
            <person name="Moolhuijzen P."/>
            <person name="Goolsby J.A."/>
            <person name="Tidwell J."/>
            <person name="Bellgard S.E."/>
            <person name="Bellgard M.I."/>
        </authorList>
    </citation>
    <scope>NUCLEOTIDE SEQUENCE</scope>
    <source>
        <tissue evidence="2">Shoot tissue taken approximately 20 cm above the soil surface</tissue>
    </source>
</reference>
<organism evidence="2">
    <name type="scientific">Arundo donax</name>
    <name type="common">Giant reed</name>
    <name type="synonym">Donax arundinaceus</name>
    <dbReference type="NCBI Taxonomy" id="35708"/>
    <lineage>
        <taxon>Eukaryota</taxon>
        <taxon>Viridiplantae</taxon>
        <taxon>Streptophyta</taxon>
        <taxon>Embryophyta</taxon>
        <taxon>Tracheophyta</taxon>
        <taxon>Spermatophyta</taxon>
        <taxon>Magnoliopsida</taxon>
        <taxon>Liliopsida</taxon>
        <taxon>Poales</taxon>
        <taxon>Poaceae</taxon>
        <taxon>PACMAD clade</taxon>
        <taxon>Arundinoideae</taxon>
        <taxon>Arundineae</taxon>
        <taxon>Arundo</taxon>
    </lineage>
</organism>
<protein>
    <submittedName>
        <fullName evidence="2">Uncharacterized protein</fullName>
    </submittedName>
</protein>
<keyword evidence="1" id="KW-0812">Transmembrane</keyword>
<sequence length="120" mass="12473">MHYHHPPGLMLTLVVSVMIVPLSFIRGLPVFIAKGVQLSLEEGDGGRLLGWVLASSALADAASALAAGVRVSLDTSHDDLGALCSHHPQPPPMDRTLGSSSSCCCSALEGLWIASVVTET</sequence>
<dbReference type="EMBL" id="GBRH01191118">
    <property type="protein sequence ID" value="JAE06778.1"/>
    <property type="molecule type" value="Transcribed_RNA"/>
</dbReference>
<evidence type="ECO:0000313" key="2">
    <source>
        <dbReference type="EMBL" id="JAE06778.1"/>
    </source>
</evidence>
<keyword evidence="1" id="KW-0472">Membrane</keyword>
<accession>A0A0A9FET4</accession>